<dbReference type="RefSeq" id="WP_264778333.1">
    <property type="nucleotide sequence ID" value="NZ_AP026562.1"/>
</dbReference>
<dbReference type="InterPro" id="IPR011990">
    <property type="entry name" value="TPR-like_helical_dom_sf"/>
</dbReference>
<dbReference type="InterPro" id="IPR051677">
    <property type="entry name" value="AfsR-DnrI-RedD_regulator"/>
</dbReference>
<dbReference type="InterPro" id="IPR036388">
    <property type="entry name" value="WH-like_DNA-bd_sf"/>
</dbReference>
<feature type="domain" description="Bacterial transcriptional activator" evidence="2">
    <location>
        <begin position="97"/>
        <end position="220"/>
    </location>
</feature>
<feature type="region of interest" description="Disordered" evidence="1">
    <location>
        <begin position="220"/>
        <end position="243"/>
    </location>
</feature>
<keyword evidence="4" id="KW-1185">Reference proteome</keyword>
<gene>
    <name evidence="3" type="ORF">DAETH_39350</name>
</gene>
<evidence type="ECO:0000313" key="4">
    <source>
        <dbReference type="Proteomes" id="UP001064971"/>
    </source>
</evidence>
<dbReference type="InterPro" id="IPR005158">
    <property type="entry name" value="BTAD"/>
</dbReference>
<name>A0ABM8AJJ5_9DEIO</name>
<reference evidence="3" key="1">
    <citation type="submission" date="2022-07" db="EMBL/GenBank/DDBJ databases">
        <title>Complete Genome Sequence of the Radioresistant Bacterium Deinococcus aetherius ST0316, Isolated from the Air Dust collected in Lower Stratosphere above Japan.</title>
        <authorList>
            <person name="Satoh K."/>
            <person name="Hagiwara K."/>
            <person name="Katsumata K."/>
            <person name="Kubo A."/>
            <person name="Yokobori S."/>
            <person name="Yamagishi A."/>
            <person name="Oono Y."/>
            <person name="Narumi I."/>
        </authorList>
    </citation>
    <scope>NUCLEOTIDE SEQUENCE</scope>
    <source>
        <strain evidence="3">ST0316</strain>
        <plasmid evidence="3">pDAETH-2</plasmid>
    </source>
</reference>
<accession>A0ABM8AJJ5</accession>
<proteinExistence type="predicted"/>
<keyword evidence="3" id="KW-0614">Plasmid</keyword>
<dbReference type="Gene3D" id="1.25.40.10">
    <property type="entry name" value="Tetratricopeptide repeat domain"/>
    <property type="match status" value="1"/>
</dbReference>
<organism evidence="3 4">
    <name type="scientific">Deinococcus aetherius</name>
    <dbReference type="NCBI Taxonomy" id="200252"/>
    <lineage>
        <taxon>Bacteria</taxon>
        <taxon>Thermotogati</taxon>
        <taxon>Deinococcota</taxon>
        <taxon>Deinococci</taxon>
        <taxon>Deinococcales</taxon>
        <taxon>Deinococcaceae</taxon>
        <taxon>Deinococcus</taxon>
    </lineage>
</organism>
<dbReference type="Pfam" id="PF03704">
    <property type="entry name" value="BTAD"/>
    <property type="match status" value="1"/>
</dbReference>
<dbReference type="Pfam" id="PF13191">
    <property type="entry name" value="AAA_16"/>
    <property type="match status" value="1"/>
</dbReference>
<dbReference type="Gene3D" id="1.10.10.10">
    <property type="entry name" value="Winged helix-like DNA-binding domain superfamily/Winged helix DNA-binding domain"/>
    <property type="match status" value="1"/>
</dbReference>
<evidence type="ECO:0000313" key="3">
    <source>
        <dbReference type="EMBL" id="BDP43966.1"/>
    </source>
</evidence>
<dbReference type="EMBL" id="AP026562">
    <property type="protein sequence ID" value="BDP43966.1"/>
    <property type="molecule type" value="Genomic_DNA"/>
</dbReference>
<protein>
    <recommendedName>
        <fullName evidence="2">Bacterial transcriptional activator domain-containing protein</fullName>
    </recommendedName>
</protein>
<dbReference type="Gene3D" id="3.40.50.300">
    <property type="entry name" value="P-loop containing nucleotide triphosphate hydrolases"/>
    <property type="match status" value="1"/>
</dbReference>
<dbReference type="SUPFAM" id="SSF48452">
    <property type="entry name" value="TPR-like"/>
    <property type="match status" value="1"/>
</dbReference>
<sequence length="672" mass="72452">MAQGSQSWRLTLLGPARLERPGGGEVRCEGKALALLAYLALEGSASRSRVAGLLWPDTPEAGARNNLVHLLRRLARTAGPDLVEAGDVLSLGPGVVVDVREGPGPGELLAGGTWPELPEFTDWLLAWRGRLDAERMGAWRAEAQRHEDAGAYREALAVTDLLRDLDPTSEDALRREMRLHYLLGDAPLALGAYGETAARLREHFGTEPLPETRQLAEDIRRSVTPAPRPRAETPLPGSVARPPTLVGREDAWAQMEEAWERGQGIVLTGEPGVGKTRLALDFLEAHGGGMRFEGRPGDAGLLYATHARTYRQVLQAYPDLDLPPWVRGELSRILPYLGGTPAPVTSEEERLHFWRAKVETLAGAMNRGLRRMVFDDVQFMDEASVQAGGFIFAHLGWGRPDAPCRTIHIFRQGELTEFQQGVLQAMLGAGLVALVELAPLEGRAVEQLVAQLDLPPGTRGADELGRYTGGNPLLLLEVARSLHEAHARTGHLPSALPLPDNASGVIASRLARLSPPALHAARAAAVLESDFDLDLVAQTLGAPLLGTAAAWEELEGAQIVRGPRFVHDLVAEAVRAALPGAVRRLLHRSAARTLPGHGAHPARVARHWRSGGDPRQAAPWFAQAAQAARNAFQAREAAAYLEQAADAYEEAGEFDEAARVRGQLASELALPA</sequence>
<dbReference type="PANTHER" id="PTHR35807">
    <property type="entry name" value="TRANSCRIPTIONAL REGULATOR REDD-RELATED"/>
    <property type="match status" value="1"/>
</dbReference>
<evidence type="ECO:0000256" key="1">
    <source>
        <dbReference type="SAM" id="MobiDB-lite"/>
    </source>
</evidence>
<geneLocation type="plasmid" evidence="3 4">
    <name>pDAETH-2</name>
</geneLocation>
<evidence type="ECO:0000259" key="2">
    <source>
        <dbReference type="SMART" id="SM01043"/>
    </source>
</evidence>
<dbReference type="SMART" id="SM01043">
    <property type="entry name" value="BTAD"/>
    <property type="match status" value="1"/>
</dbReference>
<dbReference type="InterPro" id="IPR027417">
    <property type="entry name" value="P-loop_NTPase"/>
</dbReference>
<dbReference type="SUPFAM" id="SSF52540">
    <property type="entry name" value="P-loop containing nucleoside triphosphate hydrolases"/>
    <property type="match status" value="1"/>
</dbReference>
<dbReference type="Proteomes" id="UP001064971">
    <property type="component" value="Plasmid pDAETH-2"/>
</dbReference>
<dbReference type="InterPro" id="IPR041664">
    <property type="entry name" value="AAA_16"/>
</dbReference>